<dbReference type="AlphaFoldDB" id="A0A4V6DTS5"/>
<keyword evidence="3 6" id="KW-1133">Transmembrane helix</keyword>
<dbReference type="InterPro" id="IPR036259">
    <property type="entry name" value="MFS_trans_sf"/>
</dbReference>
<feature type="transmembrane region" description="Helical" evidence="6">
    <location>
        <begin position="387"/>
        <end position="404"/>
    </location>
</feature>
<dbReference type="PANTHER" id="PTHR23507:SF1">
    <property type="entry name" value="FI18259P1-RELATED"/>
    <property type="match status" value="1"/>
</dbReference>
<feature type="transmembrane region" description="Helical" evidence="6">
    <location>
        <begin position="205"/>
        <end position="227"/>
    </location>
</feature>
<feature type="transmembrane region" description="Helical" evidence="6">
    <location>
        <begin position="167"/>
        <end position="193"/>
    </location>
</feature>
<reference evidence="7 8" key="1">
    <citation type="submission" date="2018-02" db="EMBL/GenBank/DDBJ databases">
        <title>Draft genome sequences of Elsinoe sp., causing black scab on jojoba.</title>
        <authorList>
            <person name="Stodart B."/>
            <person name="Jeffress S."/>
            <person name="Ash G."/>
            <person name="Arun Chinnappa K."/>
        </authorList>
    </citation>
    <scope>NUCLEOTIDE SEQUENCE [LARGE SCALE GENOMIC DNA]</scope>
    <source>
        <strain evidence="7 8">Hillstone_2</strain>
    </source>
</reference>
<proteinExistence type="predicted"/>
<feature type="compositionally biased region" description="Polar residues" evidence="5">
    <location>
        <begin position="260"/>
        <end position="270"/>
    </location>
</feature>
<dbReference type="Proteomes" id="UP000308133">
    <property type="component" value="Unassembled WGS sequence"/>
</dbReference>
<feature type="transmembrane region" description="Helical" evidence="6">
    <location>
        <begin position="354"/>
        <end position="375"/>
    </location>
</feature>
<dbReference type="Pfam" id="PF07690">
    <property type="entry name" value="MFS_1"/>
    <property type="match status" value="1"/>
</dbReference>
<dbReference type="EMBL" id="PTQR01000080">
    <property type="protein sequence ID" value="TKX21782.1"/>
    <property type="molecule type" value="Genomic_DNA"/>
</dbReference>
<feature type="transmembrane region" description="Helical" evidence="6">
    <location>
        <begin position="480"/>
        <end position="501"/>
    </location>
</feature>
<gene>
    <name evidence="7" type="ORF">C1H76_6279</name>
</gene>
<dbReference type="GO" id="GO:0016020">
    <property type="term" value="C:membrane"/>
    <property type="evidence" value="ECO:0007669"/>
    <property type="project" value="UniProtKB-SubCell"/>
</dbReference>
<feature type="transmembrane region" description="Helical" evidence="6">
    <location>
        <begin position="410"/>
        <end position="430"/>
    </location>
</feature>
<comment type="caution">
    <text evidence="7">The sequence shown here is derived from an EMBL/GenBank/DDBJ whole genome shotgun (WGS) entry which is preliminary data.</text>
</comment>
<feature type="transmembrane region" description="Helical" evidence="6">
    <location>
        <begin position="32"/>
        <end position="51"/>
    </location>
</feature>
<protein>
    <submittedName>
        <fullName evidence="7">MFS transporter-like protein 114</fullName>
    </submittedName>
</protein>
<feature type="region of interest" description="Disordered" evidence="5">
    <location>
        <begin position="260"/>
        <end position="296"/>
    </location>
</feature>
<keyword evidence="2 6" id="KW-0812">Transmembrane</keyword>
<evidence type="ECO:0000313" key="7">
    <source>
        <dbReference type="EMBL" id="TKX21782.1"/>
    </source>
</evidence>
<evidence type="ECO:0000256" key="3">
    <source>
        <dbReference type="ARBA" id="ARBA00022989"/>
    </source>
</evidence>
<comment type="subcellular location">
    <subcellularLocation>
        <location evidence="1">Membrane</location>
        <topology evidence="1">Multi-pass membrane protein</topology>
    </subcellularLocation>
</comment>
<evidence type="ECO:0000313" key="8">
    <source>
        <dbReference type="Proteomes" id="UP000308133"/>
    </source>
</evidence>
<evidence type="ECO:0000256" key="1">
    <source>
        <dbReference type="ARBA" id="ARBA00004141"/>
    </source>
</evidence>
<dbReference type="Gene3D" id="1.20.1250.20">
    <property type="entry name" value="MFS general substrate transporter like domains"/>
    <property type="match status" value="1"/>
</dbReference>
<dbReference type="GO" id="GO:0022857">
    <property type="term" value="F:transmembrane transporter activity"/>
    <property type="evidence" value="ECO:0007669"/>
    <property type="project" value="InterPro"/>
</dbReference>
<feature type="transmembrane region" description="Helical" evidence="6">
    <location>
        <begin position="139"/>
        <end position="161"/>
    </location>
</feature>
<sequence length="504" mass="54091">MSGRDAEETSSLLPGTDQEIPPRDAVEQKSAIIAWTVIVIVFLVSVGGQLMDYSSLRILESIICYRTWQNKDPSKLRLVGDEVGPGALGGVSEELCKGNDIQGELATLRGYQQLLDGAPGLVLALPFGYAADRFGRRPLVLLALTGFALQASWIQIVMWFWRSFDVHLVLLSSLSGLFGATSAIFDCLLLAILSDVTKFTQRTTVFLRLGAASYVALLVAPPLASLLMSINPWISGLGGTALMACAPILAALLVPETKQKSVSPPSSRSQIEPRRSTEIDNTMDDGSHAKKPEPQWRARSRRAISFALRDLRVPVLIALFLGHQFIGATGSLLVQYCSKNYNITTAKATLLMSILQGVKAAHCALILPLISSAISRHTKLSGPKRDLYLARASLCLIAFGWSIIGASSSIAGVVSGMVFAALGQGAYYMIRALVTALIPADYIASVFSVISILDTAGYMLGGPVLSGLYRVGLHHGPPWIGLPFLFIGVVGLSFAFVLSLIKME</sequence>
<evidence type="ECO:0000256" key="4">
    <source>
        <dbReference type="ARBA" id="ARBA00023136"/>
    </source>
</evidence>
<evidence type="ECO:0000256" key="2">
    <source>
        <dbReference type="ARBA" id="ARBA00022692"/>
    </source>
</evidence>
<accession>A0A4V6DTS5</accession>
<feature type="compositionally biased region" description="Basic and acidic residues" evidence="5">
    <location>
        <begin position="285"/>
        <end position="296"/>
    </location>
</feature>
<evidence type="ECO:0000256" key="6">
    <source>
        <dbReference type="SAM" id="Phobius"/>
    </source>
</evidence>
<organism evidence="7 8">
    <name type="scientific">Elsinoe australis</name>
    <dbReference type="NCBI Taxonomy" id="40998"/>
    <lineage>
        <taxon>Eukaryota</taxon>
        <taxon>Fungi</taxon>
        <taxon>Dikarya</taxon>
        <taxon>Ascomycota</taxon>
        <taxon>Pezizomycotina</taxon>
        <taxon>Dothideomycetes</taxon>
        <taxon>Dothideomycetidae</taxon>
        <taxon>Myriangiales</taxon>
        <taxon>Elsinoaceae</taxon>
        <taxon>Elsinoe</taxon>
    </lineage>
</organism>
<feature type="transmembrane region" description="Helical" evidence="6">
    <location>
        <begin position="233"/>
        <end position="254"/>
    </location>
</feature>
<feature type="transmembrane region" description="Helical" evidence="6">
    <location>
        <begin position="311"/>
        <end position="334"/>
    </location>
</feature>
<name>A0A4V6DTS5_9PEZI</name>
<evidence type="ECO:0000256" key="5">
    <source>
        <dbReference type="SAM" id="MobiDB-lite"/>
    </source>
</evidence>
<dbReference type="PANTHER" id="PTHR23507">
    <property type="entry name" value="ZGC:174356"/>
    <property type="match status" value="1"/>
</dbReference>
<feature type="region of interest" description="Disordered" evidence="5">
    <location>
        <begin position="1"/>
        <end position="21"/>
    </location>
</feature>
<dbReference type="InterPro" id="IPR011701">
    <property type="entry name" value="MFS"/>
</dbReference>
<feature type="transmembrane region" description="Helical" evidence="6">
    <location>
        <begin position="442"/>
        <end position="460"/>
    </location>
</feature>
<dbReference type="SUPFAM" id="SSF103473">
    <property type="entry name" value="MFS general substrate transporter"/>
    <property type="match status" value="1"/>
</dbReference>
<keyword evidence="4 6" id="KW-0472">Membrane</keyword>